<feature type="transmembrane region" description="Helical" evidence="2">
    <location>
        <begin position="12"/>
        <end position="33"/>
    </location>
</feature>
<feature type="compositionally biased region" description="Polar residues" evidence="1">
    <location>
        <begin position="37"/>
        <end position="73"/>
    </location>
</feature>
<name>A0ABS5TQ64_9ACTN</name>
<keyword evidence="2" id="KW-0472">Membrane</keyword>
<evidence type="ECO:0000256" key="2">
    <source>
        <dbReference type="SAM" id="Phobius"/>
    </source>
</evidence>
<proteinExistence type="predicted"/>
<organism evidence="3 4">
    <name type="scientific">Kineosporia corallincola</name>
    <dbReference type="NCBI Taxonomy" id="2835133"/>
    <lineage>
        <taxon>Bacteria</taxon>
        <taxon>Bacillati</taxon>
        <taxon>Actinomycetota</taxon>
        <taxon>Actinomycetes</taxon>
        <taxon>Kineosporiales</taxon>
        <taxon>Kineosporiaceae</taxon>
        <taxon>Kineosporia</taxon>
    </lineage>
</organism>
<keyword evidence="4" id="KW-1185">Reference proteome</keyword>
<dbReference type="RefSeq" id="WP_214159758.1">
    <property type="nucleotide sequence ID" value="NZ_JAHBAY010000016.1"/>
</dbReference>
<dbReference type="EMBL" id="JAHBAY010000016">
    <property type="protein sequence ID" value="MBT0773217.1"/>
    <property type="molecule type" value="Genomic_DNA"/>
</dbReference>
<accession>A0ABS5TQ64</accession>
<protein>
    <recommendedName>
        <fullName evidence="5">Lipoprotein</fullName>
    </recommendedName>
</protein>
<comment type="caution">
    <text evidence="3">The sequence shown here is derived from an EMBL/GenBank/DDBJ whole genome shotgun (WGS) entry which is preliminary data.</text>
</comment>
<sequence>MPQHTPVRRRDWERIGAVAGVVGVVIALVAILVSHSDASSGDTTGTQQPAVQGQNPVQDEDTSPGTERTTSGQDLLDALDLPRAYVGTWRGMVKQGDQKYLAVLRLTAGSAGESVGGSEYPTLECTGELQLISGGDDVVVKEDVDSTGCVDVEIRLALRDDGTLDYRVEGNGFLVEACHGVLAREREK</sequence>
<evidence type="ECO:0000313" key="4">
    <source>
        <dbReference type="Proteomes" id="UP001197247"/>
    </source>
</evidence>
<feature type="region of interest" description="Disordered" evidence="1">
    <location>
        <begin position="37"/>
        <end position="74"/>
    </location>
</feature>
<gene>
    <name evidence="3" type="ORF">KIH74_30010</name>
</gene>
<reference evidence="3 4" key="1">
    <citation type="submission" date="2021-05" db="EMBL/GenBank/DDBJ databases">
        <title>Kineosporia and Streptomyces sp. nov. two new marine actinobacteria isolated from Coral.</title>
        <authorList>
            <person name="Buangrab K."/>
            <person name="Sutthacheep M."/>
            <person name="Yeemin T."/>
            <person name="Harunari E."/>
            <person name="Igarashi Y."/>
            <person name="Kanchanasin P."/>
            <person name="Tanasupawat S."/>
            <person name="Phongsopitanun W."/>
        </authorList>
    </citation>
    <scope>NUCLEOTIDE SEQUENCE [LARGE SCALE GENOMIC DNA]</scope>
    <source>
        <strain evidence="3 4">J2-2</strain>
    </source>
</reference>
<evidence type="ECO:0008006" key="5">
    <source>
        <dbReference type="Google" id="ProtNLM"/>
    </source>
</evidence>
<keyword evidence="2" id="KW-0812">Transmembrane</keyword>
<dbReference type="Proteomes" id="UP001197247">
    <property type="component" value="Unassembled WGS sequence"/>
</dbReference>
<keyword evidence="2" id="KW-1133">Transmembrane helix</keyword>
<evidence type="ECO:0000256" key="1">
    <source>
        <dbReference type="SAM" id="MobiDB-lite"/>
    </source>
</evidence>
<evidence type="ECO:0000313" key="3">
    <source>
        <dbReference type="EMBL" id="MBT0773217.1"/>
    </source>
</evidence>